<dbReference type="InterPro" id="IPR027681">
    <property type="entry name" value="IRSp53/IRTKS/Pinkbar"/>
</dbReference>
<keyword evidence="3" id="KW-1185">Reference proteome</keyword>
<name>A0AAV7A4K3_ENGPU</name>
<dbReference type="GO" id="GO:0051764">
    <property type="term" value="P:actin crosslink formation"/>
    <property type="evidence" value="ECO:0007669"/>
    <property type="project" value="TreeGrafter"/>
</dbReference>
<dbReference type="GO" id="GO:0005829">
    <property type="term" value="C:cytosol"/>
    <property type="evidence" value="ECO:0007669"/>
    <property type="project" value="TreeGrafter"/>
</dbReference>
<comment type="caution">
    <text evidence="2">The sequence shown here is derived from an EMBL/GenBank/DDBJ whole genome shotgun (WGS) entry which is preliminary data.</text>
</comment>
<evidence type="ECO:0000256" key="1">
    <source>
        <dbReference type="SAM" id="MobiDB-lite"/>
    </source>
</evidence>
<dbReference type="GO" id="GO:0030838">
    <property type="term" value="P:positive regulation of actin filament polymerization"/>
    <property type="evidence" value="ECO:0007669"/>
    <property type="project" value="TreeGrafter"/>
</dbReference>
<feature type="non-terminal residue" evidence="2">
    <location>
        <position position="1"/>
    </location>
</feature>
<dbReference type="AlphaFoldDB" id="A0AAV7A4K3"/>
<gene>
    <name evidence="2" type="ORF">GDO81_018109</name>
</gene>
<evidence type="ECO:0000313" key="3">
    <source>
        <dbReference type="Proteomes" id="UP000824782"/>
    </source>
</evidence>
<accession>A0AAV7A4K3</accession>
<dbReference type="EMBL" id="WNYA01000009">
    <property type="protein sequence ID" value="KAG8556539.1"/>
    <property type="molecule type" value="Genomic_DNA"/>
</dbReference>
<organism evidence="2 3">
    <name type="scientific">Engystomops pustulosus</name>
    <name type="common">Tungara frog</name>
    <name type="synonym">Physalaemus pustulosus</name>
    <dbReference type="NCBI Taxonomy" id="76066"/>
    <lineage>
        <taxon>Eukaryota</taxon>
        <taxon>Metazoa</taxon>
        <taxon>Chordata</taxon>
        <taxon>Craniata</taxon>
        <taxon>Vertebrata</taxon>
        <taxon>Euteleostomi</taxon>
        <taxon>Amphibia</taxon>
        <taxon>Batrachia</taxon>
        <taxon>Anura</taxon>
        <taxon>Neobatrachia</taxon>
        <taxon>Hyloidea</taxon>
        <taxon>Leptodactylidae</taxon>
        <taxon>Leiuperinae</taxon>
        <taxon>Engystomops</taxon>
    </lineage>
</organism>
<dbReference type="GO" id="GO:0051017">
    <property type="term" value="P:actin filament bundle assembly"/>
    <property type="evidence" value="ECO:0007669"/>
    <property type="project" value="TreeGrafter"/>
</dbReference>
<dbReference type="PANTHER" id="PTHR14206">
    <property type="entry name" value="BRAIN-SPECIFIC ANGIOGENESIS INHIBITOR 1-ASSOCIATED PROTEIN 2"/>
    <property type="match status" value="1"/>
</dbReference>
<dbReference type="PANTHER" id="PTHR14206:SF5">
    <property type="entry name" value="BRAIN-SPECIFIC ANGIOGENESIS INHIBITOR 1-ASSOCIATED PROTEIN 2-LIKE PROTEIN 2"/>
    <property type="match status" value="1"/>
</dbReference>
<feature type="region of interest" description="Disordered" evidence="1">
    <location>
        <begin position="33"/>
        <end position="73"/>
    </location>
</feature>
<evidence type="ECO:0008006" key="4">
    <source>
        <dbReference type="Google" id="ProtNLM"/>
    </source>
</evidence>
<reference evidence="2" key="1">
    <citation type="thesis" date="2020" institute="ProQuest LLC" country="789 East Eisenhower Parkway, Ann Arbor, MI, USA">
        <title>Comparative Genomics and Chromosome Evolution.</title>
        <authorList>
            <person name="Mudd A.B."/>
        </authorList>
    </citation>
    <scope>NUCLEOTIDE SEQUENCE</scope>
    <source>
        <strain evidence="2">237g6f4</strain>
        <tissue evidence="2">Blood</tissue>
    </source>
</reference>
<evidence type="ECO:0000313" key="2">
    <source>
        <dbReference type="EMBL" id="KAG8556539.1"/>
    </source>
</evidence>
<sequence>TGWFPEAYVKPIDSDLIPRSSGLRSAHSTNDLLDVSDEFPQPDYRQGALDQRSIGKTANPAAPPAPPLNNSVKKSERGVMRAELFPKGTNPFATVKLRPTVTNDRSAPLIR</sequence>
<dbReference type="GO" id="GO:0005654">
    <property type="term" value="C:nucleoplasm"/>
    <property type="evidence" value="ECO:0007669"/>
    <property type="project" value="TreeGrafter"/>
</dbReference>
<proteinExistence type="predicted"/>
<protein>
    <recommendedName>
        <fullName evidence="4">SH3 and multiple ankyrin repeat domains protein 2</fullName>
    </recommendedName>
</protein>
<dbReference type="Proteomes" id="UP000824782">
    <property type="component" value="Unassembled WGS sequence"/>
</dbReference>